<dbReference type="STRING" id="36818.BGK67_01820"/>
<dbReference type="Pfam" id="PF13581">
    <property type="entry name" value="HATPase_c_2"/>
    <property type="match status" value="1"/>
</dbReference>
<dbReference type="PANTHER" id="PTHR35526">
    <property type="entry name" value="ANTI-SIGMA-F FACTOR RSBW-RELATED"/>
    <property type="match status" value="1"/>
</dbReference>
<keyword evidence="1" id="KW-0808">Transferase</keyword>
<proteinExistence type="predicted"/>
<keyword evidence="4" id="KW-1185">Reference proteome</keyword>
<dbReference type="CDD" id="cd16936">
    <property type="entry name" value="HATPase_RsbW-like"/>
    <property type="match status" value="1"/>
</dbReference>
<evidence type="ECO:0000259" key="2">
    <source>
        <dbReference type="Pfam" id="PF13581"/>
    </source>
</evidence>
<dbReference type="OrthoDB" id="5184679at2"/>
<dbReference type="InterPro" id="IPR003594">
    <property type="entry name" value="HATPase_dom"/>
</dbReference>
<keyword evidence="1" id="KW-0418">Kinase</keyword>
<dbReference type="AlphaFoldDB" id="A0A1E5PLD6"/>
<sequence>MDRPVAAARDATRAFLTRAARLRAPAKDASMDNVLLVVSELVANAIRHAVGPCALHLELLEGSIDVCVTDHSPQSPRPRTPGSDGTGGWGWFMIKRLATHIRIKPVPAGGKTICAELPW</sequence>
<dbReference type="SUPFAM" id="SSF55874">
    <property type="entry name" value="ATPase domain of HSP90 chaperone/DNA topoisomerase II/histidine kinase"/>
    <property type="match status" value="1"/>
</dbReference>
<dbReference type="Proteomes" id="UP000095705">
    <property type="component" value="Unassembled WGS sequence"/>
</dbReference>
<evidence type="ECO:0000313" key="3">
    <source>
        <dbReference type="EMBL" id="OEJ30263.1"/>
    </source>
</evidence>
<accession>A0A1E5PLD6</accession>
<dbReference type="EMBL" id="MEHK01000001">
    <property type="protein sequence ID" value="OEJ30263.1"/>
    <property type="molecule type" value="Genomic_DNA"/>
</dbReference>
<dbReference type="Gene3D" id="3.30.565.10">
    <property type="entry name" value="Histidine kinase-like ATPase, C-terminal domain"/>
    <property type="match status" value="1"/>
</dbReference>
<protein>
    <recommendedName>
        <fullName evidence="2">Histidine kinase/HSP90-like ATPase domain-containing protein</fullName>
    </recommendedName>
</protein>
<feature type="domain" description="Histidine kinase/HSP90-like ATPase" evidence="2">
    <location>
        <begin position="11"/>
        <end position="110"/>
    </location>
</feature>
<comment type="caution">
    <text evidence="3">The sequence shown here is derived from an EMBL/GenBank/DDBJ whole genome shotgun (WGS) entry which is preliminary data.</text>
</comment>
<name>A0A1E5PLD6_9ACTN</name>
<organism evidence="3 4">
    <name type="scientific">Streptomyces subrutilus</name>
    <dbReference type="NCBI Taxonomy" id="36818"/>
    <lineage>
        <taxon>Bacteria</taxon>
        <taxon>Bacillati</taxon>
        <taxon>Actinomycetota</taxon>
        <taxon>Actinomycetes</taxon>
        <taxon>Kitasatosporales</taxon>
        <taxon>Streptomycetaceae</taxon>
        <taxon>Streptomyces</taxon>
    </lineage>
</organism>
<dbReference type="InterPro" id="IPR050267">
    <property type="entry name" value="Anti-sigma-factor_SerPK"/>
</dbReference>
<dbReference type="InterPro" id="IPR036890">
    <property type="entry name" value="HATPase_C_sf"/>
</dbReference>
<evidence type="ECO:0000313" key="4">
    <source>
        <dbReference type="Proteomes" id="UP000095705"/>
    </source>
</evidence>
<reference evidence="3 4" key="1">
    <citation type="submission" date="2016-08" db="EMBL/GenBank/DDBJ databases">
        <title>The complete genome of Streptomyces subrutilus 10-1-1.</title>
        <authorList>
            <person name="Chen X."/>
        </authorList>
    </citation>
    <scope>NUCLEOTIDE SEQUENCE [LARGE SCALE GENOMIC DNA]</scope>
    <source>
        <strain evidence="3 4">10-1-1</strain>
    </source>
</reference>
<gene>
    <name evidence="3" type="ORF">BGK67_01820</name>
</gene>
<keyword evidence="1" id="KW-0723">Serine/threonine-protein kinase</keyword>
<dbReference type="GO" id="GO:0004674">
    <property type="term" value="F:protein serine/threonine kinase activity"/>
    <property type="evidence" value="ECO:0007669"/>
    <property type="project" value="UniProtKB-KW"/>
</dbReference>
<dbReference type="PANTHER" id="PTHR35526:SF3">
    <property type="entry name" value="ANTI-SIGMA-F FACTOR RSBW"/>
    <property type="match status" value="1"/>
</dbReference>
<evidence type="ECO:0000256" key="1">
    <source>
        <dbReference type="ARBA" id="ARBA00022527"/>
    </source>
</evidence>